<accession>A0A9D4BVH0</accession>
<dbReference type="AlphaFoldDB" id="A0A9D4BVH0"/>
<comment type="caution">
    <text evidence="1">The sequence shown here is derived from an EMBL/GenBank/DDBJ whole genome shotgun (WGS) entry which is preliminary data.</text>
</comment>
<protein>
    <submittedName>
        <fullName evidence="1">Uncharacterized protein</fullName>
    </submittedName>
</protein>
<organism evidence="1 2">
    <name type="scientific">Dreissena polymorpha</name>
    <name type="common">Zebra mussel</name>
    <name type="synonym">Mytilus polymorpha</name>
    <dbReference type="NCBI Taxonomy" id="45954"/>
    <lineage>
        <taxon>Eukaryota</taxon>
        <taxon>Metazoa</taxon>
        <taxon>Spiralia</taxon>
        <taxon>Lophotrochozoa</taxon>
        <taxon>Mollusca</taxon>
        <taxon>Bivalvia</taxon>
        <taxon>Autobranchia</taxon>
        <taxon>Heteroconchia</taxon>
        <taxon>Euheterodonta</taxon>
        <taxon>Imparidentia</taxon>
        <taxon>Neoheterodontei</taxon>
        <taxon>Myida</taxon>
        <taxon>Dreissenoidea</taxon>
        <taxon>Dreissenidae</taxon>
        <taxon>Dreissena</taxon>
    </lineage>
</organism>
<gene>
    <name evidence="1" type="ORF">DPMN_070196</name>
</gene>
<reference evidence="1" key="1">
    <citation type="journal article" date="2019" name="bioRxiv">
        <title>The Genome of the Zebra Mussel, Dreissena polymorpha: A Resource for Invasive Species Research.</title>
        <authorList>
            <person name="McCartney M.A."/>
            <person name="Auch B."/>
            <person name="Kono T."/>
            <person name="Mallez S."/>
            <person name="Zhang Y."/>
            <person name="Obille A."/>
            <person name="Becker A."/>
            <person name="Abrahante J.E."/>
            <person name="Garbe J."/>
            <person name="Badalamenti J.P."/>
            <person name="Herman A."/>
            <person name="Mangelson H."/>
            <person name="Liachko I."/>
            <person name="Sullivan S."/>
            <person name="Sone E.D."/>
            <person name="Koren S."/>
            <person name="Silverstein K.A.T."/>
            <person name="Beckman K.B."/>
            <person name="Gohl D.M."/>
        </authorList>
    </citation>
    <scope>NUCLEOTIDE SEQUENCE</scope>
    <source>
        <strain evidence="1">Duluth1</strain>
        <tissue evidence="1">Whole animal</tissue>
    </source>
</reference>
<keyword evidence="2" id="KW-1185">Reference proteome</keyword>
<proteinExistence type="predicted"/>
<evidence type="ECO:0000313" key="1">
    <source>
        <dbReference type="EMBL" id="KAH3710704.1"/>
    </source>
</evidence>
<dbReference type="Proteomes" id="UP000828390">
    <property type="component" value="Unassembled WGS sequence"/>
</dbReference>
<sequence>MQIQRSHITTVQRDMKVFKNILTCVLTLRHPVLCVALHGLNIKSLSLCLDYRATSVIVESITQSLSSLKELETLSFEVNDYLTDHMWFQTFNGLNIKSIRPTDIFGGWYMNHAESSSRSLPSLTHLETLCIAMNDETPGLWNALHGLNIRA</sequence>
<dbReference type="EMBL" id="JAIWYP010000014">
    <property type="protein sequence ID" value="KAH3710704.1"/>
    <property type="molecule type" value="Genomic_DNA"/>
</dbReference>
<evidence type="ECO:0000313" key="2">
    <source>
        <dbReference type="Proteomes" id="UP000828390"/>
    </source>
</evidence>
<name>A0A9D4BVH0_DREPO</name>
<reference evidence="1" key="2">
    <citation type="submission" date="2020-11" db="EMBL/GenBank/DDBJ databases">
        <authorList>
            <person name="McCartney M.A."/>
            <person name="Auch B."/>
            <person name="Kono T."/>
            <person name="Mallez S."/>
            <person name="Becker A."/>
            <person name="Gohl D.M."/>
            <person name="Silverstein K.A.T."/>
            <person name="Koren S."/>
            <person name="Bechman K.B."/>
            <person name="Herman A."/>
            <person name="Abrahante J.E."/>
            <person name="Garbe J."/>
        </authorList>
    </citation>
    <scope>NUCLEOTIDE SEQUENCE</scope>
    <source>
        <strain evidence="1">Duluth1</strain>
        <tissue evidence="1">Whole animal</tissue>
    </source>
</reference>